<evidence type="ECO:0000256" key="3">
    <source>
        <dbReference type="ARBA" id="ARBA00022833"/>
    </source>
</evidence>
<keyword evidence="1" id="KW-0479">Metal-binding</keyword>
<evidence type="ECO:0000313" key="8">
    <source>
        <dbReference type="Proteomes" id="UP000824120"/>
    </source>
</evidence>
<protein>
    <recommendedName>
        <fullName evidence="6">SWIM-type domain-containing protein</fullName>
    </recommendedName>
</protein>
<organism evidence="7 8">
    <name type="scientific">Solanum commersonii</name>
    <name type="common">Commerson's wild potato</name>
    <name type="synonym">Commerson's nightshade</name>
    <dbReference type="NCBI Taxonomy" id="4109"/>
    <lineage>
        <taxon>Eukaryota</taxon>
        <taxon>Viridiplantae</taxon>
        <taxon>Streptophyta</taxon>
        <taxon>Embryophyta</taxon>
        <taxon>Tracheophyta</taxon>
        <taxon>Spermatophyta</taxon>
        <taxon>Magnoliopsida</taxon>
        <taxon>eudicotyledons</taxon>
        <taxon>Gunneridae</taxon>
        <taxon>Pentapetalae</taxon>
        <taxon>asterids</taxon>
        <taxon>lamiids</taxon>
        <taxon>Solanales</taxon>
        <taxon>Solanaceae</taxon>
        <taxon>Solanoideae</taxon>
        <taxon>Solaneae</taxon>
        <taxon>Solanum</taxon>
    </lineage>
</organism>
<feature type="compositionally biased region" description="Basic residues" evidence="5">
    <location>
        <begin position="435"/>
        <end position="449"/>
    </location>
</feature>
<name>A0A9J5Y5Z7_SOLCO</name>
<dbReference type="PROSITE" id="PS50966">
    <property type="entry name" value="ZF_SWIM"/>
    <property type="match status" value="1"/>
</dbReference>
<feature type="region of interest" description="Disordered" evidence="5">
    <location>
        <begin position="466"/>
        <end position="485"/>
    </location>
</feature>
<keyword evidence="3" id="KW-0862">Zinc</keyword>
<feature type="domain" description="SWIM-type" evidence="6">
    <location>
        <begin position="355"/>
        <end position="387"/>
    </location>
</feature>
<evidence type="ECO:0000313" key="7">
    <source>
        <dbReference type="EMBL" id="KAG5596107.1"/>
    </source>
</evidence>
<evidence type="ECO:0000256" key="1">
    <source>
        <dbReference type="ARBA" id="ARBA00022723"/>
    </source>
</evidence>
<accession>A0A9J5Y5Z7</accession>
<dbReference type="PANTHER" id="PTHR31973:SF113">
    <property type="entry name" value="PROTEIN FAR1-RELATED SEQUENCE 5-LIKE"/>
    <property type="match status" value="1"/>
</dbReference>
<evidence type="ECO:0000256" key="2">
    <source>
        <dbReference type="ARBA" id="ARBA00022771"/>
    </source>
</evidence>
<dbReference type="SMART" id="SM00575">
    <property type="entry name" value="ZnF_PMZ"/>
    <property type="match status" value="1"/>
</dbReference>
<evidence type="ECO:0000256" key="5">
    <source>
        <dbReference type="SAM" id="MobiDB-lite"/>
    </source>
</evidence>
<dbReference type="OrthoDB" id="1302101at2759"/>
<dbReference type="GO" id="GO:0008270">
    <property type="term" value="F:zinc ion binding"/>
    <property type="evidence" value="ECO:0007669"/>
    <property type="project" value="UniProtKB-KW"/>
</dbReference>
<feature type="region of interest" description="Disordered" evidence="5">
    <location>
        <begin position="432"/>
        <end position="456"/>
    </location>
</feature>
<proteinExistence type="predicted"/>
<dbReference type="InterPro" id="IPR007527">
    <property type="entry name" value="Znf_SWIM"/>
</dbReference>
<dbReference type="AlphaFoldDB" id="A0A9J5Y5Z7"/>
<evidence type="ECO:0000256" key="4">
    <source>
        <dbReference type="PROSITE-ProRule" id="PRU00325"/>
    </source>
</evidence>
<gene>
    <name evidence="7" type="ORF">H5410_037339</name>
</gene>
<sequence>MTNLAVLLYFNGRWDPSNKYTNYVADGVLINTESNFATLVSIIATQLSIDASTSKVEIRYKIDERSPPIQIHNDMGVKVYVETKKEHRDMAKYHLCVTTTEPVNLETNSTLIPLLCSDTSEDMRVIHNSYFSNTFNGIGEAIGLIGFGSCEEVDELEELAPGIIVNPNHSLFEKDQVYKNKYVLTSALKRHSILKHFQFKTTRSSSIRKSQQRVTELFYSMAKTYTMTEFNQCMTIVEKIDKRIKDYLLNIGYNKWSRVHAEVNRTWMMTSNIAESVNSRTRHAKVLTVLHLLEFMRQLVQKWNNNNRSKATFSGFHLGKKYENILRYNKTASEKLRVIETNKYVYTVLDGITQFTVCLHQRTCTCGRFQLDELPCPHALAVLTIKHTGYEKYCSDYYTRKNLLLTYQFQMDPLPDESTWNTPTHVLEEVVLPPHGKRPPGRPKNKRHTQLREDGFKKAKITCSNCGQQDHNRKTCKNVRPYDQE</sequence>
<reference evidence="7 8" key="1">
    <citation type="submission" date="2020-09" db="EMBL/GenBank/DDBJ databases">
        <title>De no assembly of potato wild relative species, Solanum commersonii.</title>
        <authorList>
            <person name="Cho K."/>
        </authorList>
    </citation>
    <scope>NUCLEOTIDE SEQUENCE [LARGE SCALE GENOMIC DNA]</scope>
    <source>
        <strain evidence="7">LZ3.2</strain>
        <tissue evidence="7">Leaf</tissue>
    </source>
</reference>
<dbReference type="InterPro" id="IPR006564">
    <property type="entry name" value="Znf_PMZ"/>
</dbReference>
<evidence type="ECO:0000259" key="6">
    <source>
        <dbReference type="PROSITE" id="PS50966"/>
    </source>
</evidence>
<dbReference type="Proteomes" id="UP000824120">
    <property type="component" value="Chromosome 7"/>
</dbReference>
<keyword evidence="2 4" id="KW-0863">Zinc-finger</keyword>
<dbReference type="EMBL" id="JACXVP010000007">
    <property type="protein sequence ID" value="KAG5596107.1"/>
    <property type="molecule type" value="Genomic_DNA"/>
</dbReference>
<dbReference type="Pfam" id="PF04434">
    <property type="entry name" value="SWIM"/>
    <property type="match status" value="1"/>
</dbReference>
<keyword evidence="8" id="KW-1185">Reference proteome</keyword>
<comment type="caution">
    <text evidence="7">The sequence shown here is derived from an EMBL/GenBank/DDBJ whole genome shotgun (WGS) entry which is preliminary data.</text>
</comment>
<dbReference type="PANTHER" id="PTHR31973">
    <property type="entry name" value="POLYPROTEIN, PUTATIVE-RELATED"/>
    <property type="match status" value="1"/>
</dbReference>